<dbReference type="EMBL" id="LS483469">
    <property type="protein sequence ID" value="SQI46322.1"/>
    <property type="molecule type" value="Genomic_DNA"/>
</dbReference>
<name>A0A2X4VHP8_SERPL</name>
<dbReference type="AlphaFoldDB" id="A0A2X4VHP8"/>
<reference evidence="1 2" key="1">
    <citation type="submission" date="2018-06" db="EMBL/GenBank/DDBJ databases">
        <authorList>
            <consortium name="Pathogen Informatics"/>
            <person name="Doyle S."/>
        </authorList>
    </citation>
    <scope>NUCLEOTIDE SEQUENCE [LARGE SCALE GENOMIC DNA]</scope>
    <source>
        <strain evidence="1 2">NCTC12961</strain>
    </source>
</reference>
<proteinExistence type="predicted"/>
<evidence type="ECO:0000313" key="2">
    <source>
        <dbReference type="Proteomes" id="UP000248897"/>
    </source>
</evidence>
<dbReference type="Proteomes" id="UP000248897">
    <property type="component" value="Chromosome 1"/>
</dbReference>
<organism evidence="1 2">
    <name type="scientific">Serratia plymuthica</name>
    <dbReference type="NCBI Taxonomy" id="82996"/>
    <lineage>
        <taxon>Bacteria</taxon>
        <taxon>Pseudomonadati</taxon>
        <taxon>Pseudomonadota</taxon>
        <taxon>Gammaproteobacteria</taxon>
        <taxon>Enterobacterales</taxon>
        <taxon>Yersiniaceae</taxon>
        <taxon>Serratia</taxon>
    </lineage>
</organism>
<protein>
    <submittedName>
        <fullName evidence="1">Uncharacterized protein</fullName>
    </submittedName>
</protein>
<accession>A0A2X4VHP8</accession>
<gene>
    <name evidence="1" type="ORF">NCTC12961_05699</name>
</gene>
<sequence>MRVFQRELQPISLPRIREMVSNAVSMFLGGAASRSTR</sequence>
<dbReference type="STRING" id="82996.ADP72_12140"/>
<evidence type="ECO:0000313" key="1">
    <source>
        <dbReference type="EMBL" id="SQI46322.1"/>
    </source>
</evidence>